<comment type="caution">
    <text evidence="5">The sequence shown here is derived from an EMBL/GenBank/DDBJ whole genome shotgun (WGS) entry which is preliminary data.</text>
</comment>
<feature type="transmembrane region" description="Helical" evidence="4">
    <location>
        <begin position="250"/>
        <end position="274"/>
    </location>
</feature>
<feature type="transmembrane region" description="Helical" evidence="4">
    <location>
        <begin position="217"/>
        <end position="238"/>
    </location>
</feature>
<dbReference type="EMBL" id="VAJM01000001">
    <property type="protein sequence ID" value="TLM96528.1"/>
    <property type="molecule type" value="Genomic_DNA"/>
</dbReference>
<proteinExistence type="predicted"/>
<feature type="transmembrane region" description="Helical" evidence="4">
    <location>
        <begin position="44"/>
        <end position="68"/>
    </location>
</feature>
<feature type="transmembrane region" description="Helical" evidence="4">
    <location>
        <begin position="103"/>
        <end position="123"/>
    </location>
</feature>
<feature type="transmembrane region" description="Helical" evidence="4">
    <location>
        <begin position="135"/>
        <end position="155"/>
    </location>
</feature>
<dbReference type="AlphaFoldDB" id="A0A5R8WVK5"/>
<dbReference type="GO" id="GO:0005886">
    <property type="term" value="C:plasma membrane"/>
    <property type="evidence" value="ECO:0007669"/>
    <property type="project" value="TreeGrafter"/>
</dbReference>
<dbReference type="SUPFAM" id="SSF103473">
    <property type="entry name" value="MFS general substrate transporter"/>
    <property type="match status" value="1"/>
</dbReference>
<evidence type="ECO:0000313" key="5">
    <source>
        <dbReference type="EMBL" id="TLM96528.1"/>
    </source>
</evidence>
<gene>
    <name evidence="5" type="ORF">FDY95_00595</name>
</gene>
<feature type="transmembrane region" description="Helical" evidence="4">
    <location>
        <begin position="372"/>
        <end position="390"/>
    </location>
</feature>
<dbReference type="InterPro" id="IPR036259">
    <property type="entry name" value="MFS_trans_sf"/>
</dbReference>
<keyword evidence="3 4" id="KW-0472">Membrane</keyword>
<feature type="transmembrane region" description="Helical" evidence="4">
    <location>
        <begin position="167"/>
        <end position="187"/>
    </location>
</feature>
<keyword evidence="2 4" id="KW-1133">Transmembrane helix</keyword>
<sequence length="399" mass="41790">MPRATPSPAPRTLPVIVLAQFFCTSLWFAGNAIAADLAAMLHQPAAFVAHLTSAVQLGFISGTLTFALLAVADRFSPSRVFCLSALAAAACNLGLLLPGLDAGGLLACRFLTGFFLAGIYPVGMKIAADYAPAGLGKWLGFLVGALVLGTAFPHLLKSGALQLPWRLVPWATSALAVLGGLAMQRLVPDGPYRRPGQRLRPTAFLSSFRRPGFRAAAFGYFGHMWELYTFWTFVPLILTTYNRAHPGAPLAVAGWSFLLIGSGAVACVGSGLLSRVVAPRTLALTALALSGLCCLVSPLVLRGAPAPGLLAFLWGWGLVVVADSPMFSSLVAQHAPATARATALTIVNCLGFALTVASIQLTSWLADRVPTHNLFLVLALGPVLGLLAQLGTRRVAPTE</sequence>
<reference evidence="5 6" key="1">
    <citation type="submission" date="2019-05" db="EMBL/GenBank/DDBJ databases">
        <title>Hymenobacter edaphi sp. nov., isolated from abandoned arsenic-contaminated farmland soil.</title>
        <authorList>
            <person name="Nie L."/>
        </authorList>
    </citation>
    <scope>NUCLEOTIDE SEQUENCE [LARGE SCALE GENOMIC DNA]</scope>
    <source>
        <strain evidence="5 6">1-3-3-8</strain>
    </source>
</reference>
<feature type="transmembrane region" description="Helical" evidence="4">
    <location>
        <begin position="313"/>
        <end position="332"/>
    </location>
</feature>
<accession>A0A5R8WVK5</accession>
<evidence type="ECO:0000256" key="4">
    <source>
        <dbReference type="SAM" id="Phobius"/>
    </source>
</evidence>
<dbReference type="Pfam" id="PF07690">
    <property type="entry name" value="MFS_1"/>
    <property type="match status" value="1"/>
</dbReference>
<evidence type="ECO:0000313" key="6">
    <source>
        <dbReference type="Proteomes" id="UP000305517"/>
    </source>
</evidence>
<keyword evidence="1 4" id="KW-0812">Transmembrane</keyword>
<evidence type="ECO:0000256" key="3">
    <source>
        <dbReference type="ARBA" id="ARBA00023136"/>
    </source>
</evidence>
<dbReference type="GO" id="GO:0022857">
    <property type="term" value="F:transmembrane transporter activity"/>
    <property type="evidence" value="ECO:0007669"/>
    <property type="project" value="InterPro"/>
</dbReference>
<evidence type="ECO:0000256" key="2">
    <source>
        <dbReference type="ARBA" id="ARBA00022989"/>
    </source>
</evidence>
<organism evidence="5 6">
    <name type="scientific">Hymenobacter jeollabukensis</name>
    <dbReference type="NCBI Taxonomy" id="2025313"/>
    <lineage>
        <taxon>Bacteria</taxon>
        <taxon>Pseudomonadati</taxon>
        <taxon>Bacteroidota</taxon>
        <taxon>Cytophagia</taxon>
        <taxon>Cytophagales</taxon>
        <taxon>Hymenobacteraceae</taxon>
        <taxon>Hymenobacter</taxon>
    </lineage>
</organism>
<dbReference type="PANTHER" id="PTHR23521:SF3">
    <property type="entry name" value="MFS TRANSPORTER"/>
    <property type="match status" value="1"/>
</dbReference>
<feature type="transmembrane region" description="Helical" evidence="4">
    <location>
        <begin position="344"/>
        <end position="366"/>
    </location>
</feature>
<protein>
    <submittedName>
        <fullName evidence="5">MFS transporter</fullName>
    </submittedName>
</protein>
<feature type="transmembrane region" description="Helical" evidence="4">
    <location>
        <begin position="281"/>
        <end position="301"/>
    </location>
</feature>
<feature type="transmembrane region" description="Helical" evidence="4">
    <location>
        <begin position="80"/>
        <end position="97"/>
    </location>
</feature>
<name>A0A5R8WVK5_9BACT</name>
<dbReference type="Gene3D" id="1.20.1250.20">
    <property type="entry name" value="MFS general substrate transporter like domains"/>
    <property type="match status" value="1"/>
</dbReference>
<evidence type="ECO:0000256" key="1">
    <source>
        <dbReference type="ARBA" id="ARBA00022692"/>
    </source>
</evidence>
<dbReference type="InterPro" id="IPR011701">
    <property type="entry name" value="MFS"/>
</dbReference>
<dbReference type="RefSeq" id="WP_138074784.1">
    <property type="nucleotide sequence ID" value="NZ_VAJM01000001.1"/>
</dbReference>
<dbReference type="Proteomes" id="UP000305517">
    <property type="component" value="Unassembled WGS sequence"/>
</dbReference>
<dbReference type="PANTHER" id="PTHR23521">
    <property type="entry name" value="TRANSPORTER MFS SUPERFAMILY"/>
    <property type="match status" value="1"/>
</dbReference>
<dbReference type="OrthoDB" id="9781976at2"/>
<keyword evidence="6" id="KW-1185">Reference proteome</keyword>